<reference evidence="3 4" key="1">
    <citation type="submission" date="2017-08" db="EMBL/GenBank/DDBJ databases">
        <title>Acidophilic green algal genome provides insights into adaptation to an acidic environment.</title>
        <authorList>
            <person name="Hirooka S."/>
            <person name="Hirose Y."/>
            <person name="Kanesaki Y."/>
            <person name="Higuchi S."/>
            <person name="Fujiwara T."/>
            <person name="Onuma R."/>
            <person name="Era A."/>
            <person name="Ohbayashi R."/>
            <person name="Uzuka A."/>
            <person name="Nozaki H."/>
            <person name="Yoshikawa H."/>
            <person name="Miyagishima S.Y."/>
        </authorList>
    </citation>
    <scope>NUCLEOTIDE SEQUENCE [LARGE SCALE GENOMIC DNA]</scope>
    <source>
        <strain evidence="3 4">NIES-2499</strain>
    </source>
</reference>
<evidence type="ECO:0000256" key="1">
    <source>
        <dbReference type="SAM" id="Phobius"/>
    </source>
</evidence>
<keyword evidence="1" id="KW-0472">Membrane</keyword>
<dbReference type="EMBL" id="BEGY01000066">
    <property type="protein sequence ID" value="GAX81513.1"/>
    <property type="molecule type" value="Genomic_DNA"/>
</dbReference>
<protein>
    <submittedName>
        <fullName evidence="3">Uncharacterized protein</fullName>
    </submittedName>
</protein>
<dbReference type="Proteomes" id="UP000232323">
    <property type="component" value="Unassembled WGS sequence"/>
</dbReference>
<comment type="caution">
    <text evidence="3">The sequence shown here is derived from an EMBL/GenBank/DDBJ whole genome shotgun (WGS) entry which is preliminary data.</text>
</comment>
<dbReference type="STRING" id="1157962.A0A250XEM3"/>
<keyword evidence="1" id="KW-1133">Transmembrane helix</keyword>
<proteinExistence type="predicted"/>
<feature type="chain" id="PRO_5012038379" evidence="2">
    <location>
        <begin position="19"/>
        <end position="221"/>
    </location>
</feature>
<accession>A0A250XEM3</accession>
<name>A0A250XEM3_9CHLO</name>
<dbReference type="AlphaFoldDB" id="A0A250XEM3"/>
<evidence type="ECO:0000313" key="4">
    <source>
        <dbReference type="Proteomes" id="UP000232323"/>
    </source>
</evidence>
<feature type="signal peptide" evidence="2">
    <location>
        <begin position="1"/>
        <end position="18"/>
    </location>
</feature>
<sequence length="221" mass="25332">MQVTSLFLHLVPALVSWSTRWHPHSRKQLTTEEHSPEVAWPGQSYKVTYAFHQYSEVDVNRMLPSVPMLDVDCMVPSVPMIDMDRMVPSVPMINMDCMVPSVPMLDMDCMVPSVPMLDMDCMVPSVPMLDMDCMVPSVPMIDMDCMVPSVPVLEMSRHVEARWKDDLWGLVVTPMAFYLAWAYFYYIQVFVLNAKKIRVLGYQVRVTDPKTLHALGLNNED</sequence>
<evidence type="ECO:0000313" key="3">
    <source>
        <dbReference type="EMBL" id="GAX81513.1"/>
    </source>
</evidence>
<keyword evidence="1" id="KW-0812">Transmembrane</keyword>
<organism evidence="3 4">
    <name type="scientific">Chlamydomonas eustigma</name>
    <dbReference type="NCBI Taxonomy" id="1157962"/>
    <lineage>
        <taxon>Eukaryota</taxon>
        <taxon>Viridiplantae</taxon>
        <taxon>Chlorophyta</taxon>
        <taxon>core chlorophytes</taxon>
        <taxon>Chlorophyceae</taxon>
        <taxon>CS clade</taxon>
        <taxon>Chlamydomonadales</taxon>
        <taxon>Chlamydomonadaceae</taxon>
        <taxon>Chlamydomonas</taxon>
    </lineage>
</organism>
<feature type="transmembrane region" description="Helical" evidence="1">
    <location>
        <begin position="167"/>
        <end position="186"/>
    </location>
</feature>
<keyword evidence="4" id="KW-1185">Reference proteome</keyword>
<dbReference type="OrthoDB" id="406287at2759"/>
<gene>
    <name evidence="3" type="ORF">CEUSTIGMA_g8941.t1</name>
</gene>
<keyword evidence="2" id="KW-0732">Signal</keyword>
<evidence type="ECO:0000256" key="2">
    <source>
        <dbReference type="SAM" id="SignalP"/>
    </source>
</evidence>